<dbReference type="PANTHER" id="PTHR11999">
    <property type="entry name" value="GROUP II PYRIDOXAL-5-PHOSPHATE DECARBOXYLASE"/>
    <property type="match status" value="1"/>
</dbReference>
<dbReference type="GO" id="GO:0005737">
    <property type="term" value="C:cytoplasm"/>
    <property type="evidence" value="ECO:0007669"/>
    <property type="project" value="TreeGrafter"/>
</dbReference>
<keyword evidence="8" id="KW-0032">Aminotransferase</keyword>
<dbReference type="GO" id="GO:0016831">
    <property type="term" value="F:carboxy-lyase activity"/>
    <property type="evidence" value="ECO:0007669"/>
    <property type="project" value="UniProtKB-KW"/>
</dbReference>
<accession>A0A2Z3GSE5</accession>
<gene>
    <name evidence="8" type="ORF">C1280_09850</name>
</gene>
<dbReference type="InterPro" id="IPR021115">
    <property type="entry name" value="Pyridoxal-P_BS"/>
</dbReference>
<dbReference type="GO" id="GO:0030170">
    <property type="term" value="F:pyridoxal phosphate binding"/>
    <property type="evidence" value="ECO:0007669"/>
    <property type="project" value="InterPro"/>
</dbReference>
<keyword evidence="9" id="KW-1185">Reference proteome</keyword>
<dbReference type="Gene3D" id="3.90.1150.10">
    <property type="entry name" value="Aspartate Aminotransferase, domain 1"/>
    <property type="match status" value="1"/>
</dbReference>
<dbReference type="InterPro" id="IPR015421">
    <property type="entry name" value="PyrdxlP-dep_Trfase_major"/>
</dbReference>
<name>A0A2Z3GSE5_9BACT</name>
<dbReference type="EMBL" id="CP025958">
    <property type="protein sequence ID" value="AWM37299.1"/>
    <property type="molecule type" value="Genomic_DNA"/>
</dbReference>
<evidence type="ECO:0000256" key="6">
    <source>
        <dbReference type="PIRSR" id="PIRSR602129-50"/>
    </source>
</evidence>
<dbReference type="PROSITE" id="PS00392">
    <property type="entry name" value="DDC_GAD_HDC_YDC"/>
    <property type="match status" value="1"/>
</dbReference>
<reference evidence="8 9" key="1">
    <citation type="submission" date="2018-01" db="EMBL/GenBank/DDBJ databases">
        <title>G. obscuriglobus.</title>
        <authorList>
            <person name="Franke J."/>
            <person name="Blomberg W."/>
            <person name="Selmecki A."/>
        </authorList>
    </citation>
    <scope>NUCLEOTIDE SEQUENCE [LARGE SCALE GENOMIC DNA]</scope>
    <source>
        <strain evidence="8 9">DSM 5831</strain>
    </source>
</reference>
<dbReference type="Pfam" id="PF00282">
    <property type="entry name" value="Pyridoxal_deC"/>
    <property type="match status" value="1"/>
</dbReference>
<comment type="similarity">
    <text evidence="2 7">Belongs to the group II decarboxylase family.</text>
</comment>
<dbReference type="Proteomes" id="UP000245802">
    <property type="component" value="Chromosome"/>
</dbReference>
<feature type="modified residue" description="N6-(pyridoxal phosphate)lysine" evidence="6">
    <location>
        <position position="295"/>
    </location>
</feature>
<evidence type="ECO:0000313" key="9">
    <source>
        <dbReference type="Proteomes" id="UP000245802"/>
    </source>
</evidence>
<dbReference type="Gene3D" id="1.20.1340.10">
    <property type="entry name" value="dopa decarboxylase, N-terminal domain"/>
    <property type="match status" value="1"/>
</dbReference>
<dbReference type="Gene3D" id="3.40.640.10">
    <property type="entry name" value="Type I PLP-dependent aspartate aminotransferase-like (Major domain)"/>
    <property type="match status" value="1"/>
</dbReference>
<dbReference type="InterPro" id="IPR015424">
    <property type="entry name" value="PyrdxlP-dep_Trfase"/>
</dbReference>
<keyword evidence="8" id="KW-0808">Transferase</keyword>
<dbReference type="RefSeq" id="WP_010050110.1">
    <property type="nucleotide sequence ID" value="NZ_CP025958.1"/>
</dbReference>
<organism evidence="8 9">
    <name type="scientific">Gemmata obscuriglobus</name>
    <dbReference type="NCBI Taxonomy" id="114"/>
    <lineage>
        <taxon>Bacteria</taxon>
        <taxon>Pseudomonadati</taxon>
        <taxon>Planctomycetota</taxon>
        <taxon>Planctomycetia</taxon>
        <taxon>Gemmatales</taxon>
        <taxon>Gemmataceae</taxon>
        <taxon>Gemmata</taxon>
    </lineage>
</organism>
<comment type="cofactor">
    <cofactor evidence="1 6 7">
        <name>pyridoxal 5'-phosphate</name>
        <dbReference type="ChEBI" id="CHEBI:597326"/>
    </cofactor>
</comment>
<evidence type="ECO:0000256" key="2">
    <source>
        <dbReference type="ARBA" id="ARBA00009533"/>
    </source>
</evidence>
<dbReference type="InterPro" id="IPR010977">
    <property type="entry name" value="Aromatic_deC"/>
</dbReference>
<evidence type="ECO:0000256" key="7">
    <source>
        <dbReference type="RuleBase" id="RU000382"/>
    </source>
</evidence>
<evidence type="ECO:0000313" key="8">
    <source>
        <dbReference type="EMBL" id="AWM37299.1"/>
    </source>
</evidence>
<sequence length="472" mass="51264">MTNDEFRTYGHALIDWIADYHAGIAARPVRATTEPGAIKGQLPTEPPSDAEPFSAVMRDLDAVLQPGLTHWQHPRFFGYFPSNDAPASILGDMLAAGLGQLGLNWQSSPALTELEEVSCEWVRQMVGLSPAWSGVIQDTASTATLLALLCARERATNFSLGRGGLQAEPKPLTVYVSSQSHSSVEKAALLAGFGRDNLRVVPVDESFAMRPDALESLVREDVAAGKVPCAVVATTGTTASTALDPVKAVCAVASRYNLWVHVDAAMAGSAMILPECRWMWDGVEGADSLVLNPHKWLGAVFDCSLYYVRDPQHLIRVMSTSPSYLRTAADGKAPNYRDWGIALGRRFRALKLWCLIRGEGVSGLQTRLRRDMGYARRFADEVAQTPNWKVVAPAPLQTVCVRHEPPGLEGDTLDAHTRAWCERVNASGLAYLTPAVLGGRWMVRVSIAGLTTQWDDVATTWGAMRRAAEAAI</sequence>
<keyword evidence="3" id="KW-0210">Decarboxylase</keyword>
<dbReference type="GO" id="GO:0006520">
    <property type="term" value="P:amino acid metabolic process"/>
    <property type="evidence" value="ECO:0007669"/>
    <property type="project" value="InterPro"/>
</dbReference>
<dbReference type="SUPFAM" id="SSF53383">
    <property type="entry name" value="PLP-dependent transferases"/>
    <property type="match status" value="1"/>
</dbReference>
<dbReference type="PANTHER" id="PTHR11999:SF70">
    <property type="entry name" value="MIP05841P"/>
    <property type="match status" value="1"/>
</dbReference>
<dbReference type="GO" id="GO:0019752">
    <property type="term" value="P:carboxylic acid metabolic process"/>
    <property type="evidence" value="ECO:0007669"/>
    <property type="project" value="InterPro"/>
</dbReference>
<keyword evidence="4 6" id="KW-0663">Pyridoxal phosphate</keyword>
<proteinExistence type="inferred from homology"/>
<evidence type="ECO:0000256" key="5">
    <source>
        <dbReference type="ARBA" id="ARBA00023239"/>
    </source>
</evidence>
<dbReference type="InterPro" id="IPR002129">
    <property type="entry name" value="PyrdxlP-dep_de-COase"/>
</dbReference>
<protein>
    <submittedName>
        <fullName evidence="8">Aspartate aminotransferase family protein</fullName>
    </submittedName>
</protein>
<dbReference type="PRINTS" id="PR00800">
    <property type="entry name" value="YHDCRBOXLASE"/>
</dbReference>
<dbReference type="AlphaFoldDB" id="A0A2Z3GSE5"/>
<evidence type="ECO:0000256" key="3">
    <source>
        <dbReference type="ARBA" id="ARBA00022793"/>
    </source>
</evidence>
<keyword evidence="5 7" id="KW-0456">Lyase</keyword>
<evidence type="ECO:0000256" key="1">
    <source>
        <dbReference type="ARBA" id="ARBA00001933"/>
    </source>
</evidence>
<evidence type="ECO:0000256" key="4">
    <source>
        <dbReference type="ARBA" id="ARBA00022898"/>
    </source>
</evidence>
<dbReference type="KEGG" id="gog:C1280_09850"/>
<dbReference type="OrthoDB" id="9803665at2"/>
<dbReference type="GO" id="GO:0008483">
    <property type="term" value="F:transaminase activity"/>
    <property type="evidence" value="ECO:0007669"/>
    <property type="project" value="UniProtKB-KW"/>
</dbReference>
<dbReference type="InterPro" id="IPR015422">
    <property type="entry name" value="PyrdxlP-dep_Trfase_small"/>
</dbReference>